<comment type="caution">
    <text evidence="2">The sequence shown here is derived from an EMBL/GenBank/DDBJ whole genome shotgun (WGS) entry which is preliminary data.</text>
</comment>
<sequence length="235" mass="26194">MTVLRVPALAGAACLTLTLPLVPLPASAEPAGATRIVSLTMPRKAEAHWAARHFTVSGVVQQWNGTRWAPLAGEHVRLYWRMKGAKAWRADVDAFTTRDGSFRTGTGIVLGTWSVQVRIVPPDGITTEGGPVATTTINDKVRFYETNRAGSHGYTHIRGEMTDYDGAYTFASTRGRKVKLYYRRKGAKTWHYYKTATVAKDERFSFLDLKRGKGYWFRMVFPAQGPFLAATSRTF</sequence>
<gene>
    <name evidence="2" type="ORF">ACRB68_75140</name>
</gene>
<dbReference type="Proteomes" id="UP000487268">
    <property type="component" value="Unassembled WGS sequence"/>
</dbReference>
<accession>A0A7K0C7J4</accession>
<keyword evidence="1" id="KW-0732">Signal</keyword>
<dbReference type="RefSeq" id="WP_153541277.1">
    <property type="nucleotide sequence ID" value="NZ_WEGH01000006.1"/>
</dbReference>
<dbReference type="AlphaFoldDB" id="A0A7K0C7J4"/>
<name>A0A7K0C7J4_9ACTN</name>
<keyword evidence="3" id="KW-1185">Reference proteome</keyword>
<dbReference type="OrthoDB" id="3511787at2"/>
<evidence type="ECO:0000313" key="2">
    <source>
        <dbReference type="EMBL" id="MQY09388.1"/>
    </source>
</evidence>
<feature type="chain" id="PRO_5029911223" evidence="1">
    <location>
        <begin position="29"/>
        <end position="235"/>
    </location>
</feature>
<protein>
    <submittedName>
        <fullName evidence="2">Uncharacterized protein</fullName>
    </submittedName>
</protein>
<evidence type="ECO:0000313" key="3">
    <source>
        <dbReference type="Proteomes" id="UP000487268"/>
    </source>
</evidence>
<dbReference type="EMBL" id="WEGH01000006">
    <property type="protein sequence ID" value="MQY09388.1"/>
    <property type="molecule type" value="Genomic_DNA"/>
</dbReference>
<reference evidence="2 3" key="1">
    <citation type="submission" date="2019-10" db="EMBL/GenBank/DDBJ databases">
        <title>Actinomadura rubteroloni sp. nov. and Actinomadura macrotermitis sp. nov., isolated from the gut of fungus growing-termite Macrotermes natalensis.</title>
        <authorList>
            <person name="Benndorf R."/>
            <person name="Martin K."/>
            <person name="Kuefner M."/>
            <person name="De Beer W."/>
            <person name="Kaster A.-K."/>
            <person name="Vollmers J."/>
            <person name="Poulsen M."/>
            <person name="Beemelmanns C."/>
        </authorList>
    </citation>
    <scope>NUCLEOTIDE SEQUENCE [LARGE SCALE GENOMIC DNA]</scope>
    <source>
        <strain evidence="2 3">RB68</strain>
    </source>
</reference>
<feature type="signal peptide" evidence="1">
    <location>
        <begin position="1"/>
        <end position="28"/>
    </location>
</feature>
<proteinExistence type="predicted"/>
<evidence type="ECO:0000256" key="1">
    <source>
        <dbReference type="SAM" id="SignalP"/>
    </source>
</evidence>
<organism evidence="2 3">
    <name type="scientific">Actinomadura macrotermitis</name>
    <dbReference type="NCBI Taxonomy" id="2585200"/>
    <lineage>
        <taxon>Bacteria</taxon>
        <taxon>Bacillati</taxon>
        <taxon>Actinomycetota</taxon>
        <taxon>Actinomycetes</taxon>
        <taxon>Streptosporangiales</taxon>
        <taxon>Thermomonosporaceae</taxon>
        <taxon>Actinomadura</taxon>
    </lineage>
</organism>